<keyword evidence="4" id="KW-1003">Cell membrane</keyword>
<feature type="transmembrane region" description="Helical" evidence="8">
    <location>
        <begin position="174"/>
        <end position="192"/>
    </location>
</feature>
<dbReference type="AlphaFoldDB" id="A0A1T4XSN0"/>
<evidence type="ECO:0000256" key="6">
    <source>
        <dbReference type="ARBA" id="ARBA00022989"/>
    </source>
</evidence>
<keyword evidence="6 8" id="KW-1133">Transmembrane helix</keyword>
<evidence type="ECO:0000256" key="5">
    <source>
        <dbReference type="ARBA" id="ARBA00022692"/>
    </source>
</evidence>
<evidence type="ECO:0000256" key="7">
    <source>
        <dbReference type="ARBA" id="ARBA00023136"/>
    </source>
</evidence>
<dbReference type="GO" id="GO:1903785">
    <property type="term" value="P:L-valine transmembrane transport"/>
    <property type="evidence" value="ECO:0007669"/>
    <property type="project" value="TreeGrafter"/>
</dbReference>
<evidence type="ECO:0000256" key="1">
    <source>
        <dbReference type="ARBA" id="ARBA00004651"/>
    </source>
</evidence>
<dbReference type="STRING" id="1121449.SAMN02745704_02424"/>
<feature type="transmembrane region" description="Helical" evidence="8">
    <location>
        <begin position="70"/>
        <end position="92"/>
    </location>
</feature>
<keyword evidence="5 8" id="KW-0812">Transmembrane</keyword>
<evidence type="ECO:0000313" key="10">
    <source>
        <dbReference type="Proteomes" id="UP000190027"/>
    </source>
</evidence>
<evidence type="ECO:0000256" key="4">
    <source>
        <dbReference type="ARBA" id="ARBA00022475"/>
    </source>
</evidence>
<keyword evidence="7 8" id="KW-0472">Membrane</keyword>
<evidence type="ECO:0000256" key="3">
    <source>
        <dbReference type="ARBA" id="ARBA00022448"/>
    </source>
</evidence>
<dbReference type="Proteomes" id="UP000190027">
    <property type="component" value="Unassembled WGS sequence"/>
</dbReference>
<gene>
    <name evidence="9" type="ORF">SAMN02745704_02424</name>
</gene>
<dbReference type="InterPro" id="IPR011606">
    <property type="entry name" value="Brnchd-chn_aa_trnsp_permease"/>
</dbReference>
<feature type="transmembrane region" description="Helical" evidence="8">
    <location>
        <begin position="199"/>
        <end position="216"/>
    </location>
</feature>
<accession>A0A1T4XSN0</accession>
<comment type="similarity">
    <text evidence="2">Belongs to the AzlC family.</text>
</comment>
<proteinExistence type="inferred from homology"/>
<feature type="transmembrane region" description="Helical" evidence="8">
    <location>
        <begin position="222"/>
        <end position="242"/>
    </location>
</feature>
<dbReference type="Pfam" id="PF03591">
    <property type="entry name" value="AzlC"/>
    <property type="match status" value="1"/>
</dbReference>
<dbReference type="RefSeq" id="WP_078717969.1">
    <property type="nucleotide sequence ID" value="NZ_FUYC01000016.1"/>
</dbReference>
<keyword evidence="3" id="KW-0813">Transport</keyword>
<name>A0A1T4XSN0_9BACT</name>
<evidence type="ECO:0000256" key="2">
    <source>
        <dbReference type="ARBA" id="ARBA00010735"/>
    </source>
</evidence>
<organism evidence="9 10">
    <name type="scientific">Paucidesulfovibrio gracilis DSM 16080</name>
    <dbReference type="NCBI Taxonomy" id="1121449"/>
    <lineage>
        <taxon>Bacteria</taxon>
        <taxon>Pseudomonadati</taxon>
        <taxon>Thermodesulfobacteriota</taxon>
        <taxon>Desulfovibrionia</taxon>
        <taxon>Desulfovibrionales</taxon>
        <taxon>Desulfovibrionaceae</taxon>
        <taxon>Paucidesulfovibrio</taxon>
    </lineage>
</organism>
<dbReference type="OrthoDB" id="9803444at2"/>
<protein>
    <submittedName>
        <fullName evidence="9">4-azaleucine resistance probable transporter AzlC</fullName>
    </submittedName>
</protein>
<dbReference type="GO" id="GO:0005886">
    <property type="term" value="C:plasma membrane"/>
    <property type="evidence" value="ECO:0007669"/>
    <property type="project" value="UniProtKB-SubCell"/>
</dbReference>
<dbReference type="PANTHER" id="PTHR34979:SF1">
    <property type="entry name" value="INNER MEMBRANE PROTEIN YGAZ"/>
    <property type="match status" value="1"/>
</dbReference>
<feature type="transmembrane region" description="Helical" evidence="8">
    <location>
        <begin position="32"/>
        <end position="58"/>
    </location>
</feature>
<evidence type="ECO:0000313" key="9">
    <source>
        <dbReference type="EMBL" id="SKA92576.1"/>
    </source>
</evidence>
<dbReference type="EMBL" id="FUYC01000016">
    <property type="protein sequence ID" value="SKA92576.1"/>
    <property type="molecule type" value="Genomic_DNA"/>
</dbReference>
<sequence length="248" mass="26011">MSETTSSPRPQAAPRTLAPGLLSGARQALPLVLGYIPVGFAFGVLGAKVGLSAANVVFMSALVYAGSSQLIAAGLLAVGTPPATIIITTFIVNLRHLLMSASLAPHLKDMNRLQQALFSYGITDETFAVHSGRFQNPDSPISRAESFSLNVTAHGAWVLSSWLGVTTSTLIPDVRPVGLDFALPAMFIALLVMQTRTRLHVIIALGAGALSTGLFLSGMNQWNVIVATVAFAGLGAYLEGAWTNRHSS</sequence>
<comment type="subcellular location">
    <subcellularLocation>
        <location evidence="1">Cell membrane</location>
        <topology evidence="1">Multi-pass membrane protein</topology>
    </subcellularLocation>
</comment>
<reference evidence="9 10" key="1">
    <citation type="submission" date="2017-02" db="EMBL/GenBank/DDBJ databases">
        <authorList>
            <person name="Peterson S.W."/>
        </authorList>
    </citation>
    <scope>NUCLEOTIDE SEQUENCE [LARGE SCALE GENOMIC DNA]</scope>
    <source>
        <strain evidence="9 10">DSM 16080</strain>
    </source>
</reference>
<evidence type="ECO:0000256" key="8">
    <source>
        <dbReference type="SAM" id="Phobius"/>
    </source>
</evidence>
<keyword evidence="10" id="KW-1185">Reference proteome</keyword>
<dbReference type="PANTHER" id="PTHR34979">
    <property type="entry name" value="INNER MEMBRANE PROTEIN YGAZ"/>
    <property type="match status" value="1"/>
</dbReference>